<comment type="caution">
    <text evidence="2">The sequence shown here is derived from an EMBL/GenBank/DDBJ whole genome shotgun (WGS) entry which is preliminary data.</text>
</comment>
<keyword evidence="1" id="KW-0732">Signal</keyword>
<dbReference type="PANTHER" id="PTHR34387">
    <property type="entry name" value="SLR1258 PROTEIN"/>
    <property type="match status" value="1"/>
</dbReference>
<accession>A0A9W4QRT3</accession>
<name>A0A9W4QRT3_PSEHA</name>
<dbReference type="AlphaFoldDB" id="A0A9W4QRT3"/>
<dbReference type="InterPro" id="IPR007497">
    <property type="entry name" value="SIMPL/DUF541"/>
</dbReference>
<dbReference type="Gene3D" id="3.30.110.170">
    <property type="entry name" value="Protein of unknown function (DUF541), domain 1"/>
    <property type="match status" value="1"/>
</dbReference>
<organism evidence="2 3">
    <name type="scientific">Pseudoalteromonas haloplanktis</name>
    <name type="common">Alteromonas haloplanktis</name>
    <dbReference type="NCBI Taxonomy" id="228"/>
    <lineage>
        <taxon>Bacteria</taxon>
        <taxon>Pseudomonadati</taxon>
        <taxon>Pseudomonadota</taxon>
        <taxon>Gammaproteobacteria</taxon>
        <taxon>Alteromonadales</taxon>
        <taxon>Pseudoalteromonadaceae</taxon>
        <taxon>Pseudoalteromonas</taxon>
    </lineage>
</organism>
<reference evidence="2" key="1">
    <citation type="submission" date="2022-07" db="EMBL/GenBank/DDBJ databases">
        <authorList>
            <person name="Criscuolo A."/>
        </authorList>
    </citation>
    <scope>NUCLEOTIDE SEQUENCE</scope>
    <source>
        <strain evidence="2">CIP103197</strain>
    </source>
</reference>
<dbReference type="Proteomes" id="UP001152447">
    <property type="component" value="Unassembled WGS sequence"/>
</dbReference>
<feature type="signal peptide" evidence="1">
    <location>
        <begin position="1"/>
        <end position="18"/>
    </location>
</feature>
<proteinExistence type="predicted"/>
<evidence type="ECO:0000313" key="2">
    <source>
        <dbReference type="EMBL" id="CAH9050368.1"/>
    </source>
</evidence>
<dbReference type="PANTHER" id="PTHR34387:SF1">
    <property type="entry name" value="PERIPLASMIC IMMUNOGENIC PROTEIN"/>
    <property type="match status" value="1"/>
</dbReference>
<dbReference type="EMBL" id="CAMAPB010000001">
    <property type="protein sequence ID" value="CAH9050368.1"/>
    <property type="molecule type" value="Genomic_DNA"/>
</dbReference>
<dbReference type="Gene3D" id="3.30.70.2970">
    <property type="entry name" value="Protein of unknown function (DUF541), domain 2"/>
    <property type="match status" value="1"/>
</dbReference>
<evidence type="ECO:0000256" key="1">
    <source>
        <dbReference type="SAM" id="SignalP"/>
    </source>
</evidence>
<evidence type="ECO:0000313" key="3">
    <source>
        <dbReference type="Proteomes" id="UP001152447"/>
    </source>
</evidence>
<dbReference type="InterPro" id="IPR052022">
    <property type="entry name" value="26kDa_periplasmic_antigen"/>
</dbReference>
<gene>
    <name evidence="2" type="ORF">PSEHALCIP103_00181</name>
</gene>
<dbReference type="Pfam" id="PF04402">
    <property type="entry name" value="SIMPL"/>
    <property type="match status" value="1"/>
</dbReference>
<keyword evidence="3" id="KW-1185">Reference proteome</keyword>
<dbReference type="RefSeq" id="WP_076921260.1">
    <property type="nucleotide sequence ID" value="NZ_CAMAPB010000001.1"/>
</dbReference>
<sequence>MKTLSILIAALLSTSAYARNAPEEPHIYVKGEASVTTMPDHVLLTVGITEIDKDLIAAKKQTDTTMASAISLVKKLGVDDADINAGQISIYRDNQYNRETGRQEFTGFKVSRTLTIKLSAINKYPELLQSLVNNGINEIRQTQFLASNYDELHKKAQKMAIKQAKVAAKELSDDFDVELKGLYSASLTPLDMPSTPYMRSEKVMMADSAPGNYVPDAYHAGEITISASSYAIYYID</sequence>
<feature type="chain" id="PRO_5040836274" evidence="1">
    <location>
        <begin position="19"/>
        <end position="236"/>
    </location>
</feature>
<dbReference type="GO" id="GO:0006974">
    <property type="term" value="P:DNA damage response"/>
    <property type="evidence" value="ECO:0007669"/>
    <property type="project" value="TreeGrafter"/>
</dbReference>
<protein>
    <submittedName>
        <fullName evidence="2">26 kDa periplasmic immunogenic protein</fullName>
    </submittedName>
</protein>